<dbReference type="Pfam" id="PF13472">
    <property type="entry name" value="Lipase_GDSL_2"/>
    <property type="match status" value="1"/>
</dbReference>
<sequence>MLGIKLILALGMCLLTVCTGCHSVLARERLLCGDEIVKQNDLSRLCGQKGCLNLSQMLYFRNKKIWIVGDSLMVGWDGTKLLKNNCPKLISQALRPKVINNRYSFSGAQISGNRNQGTVDLTNNVSQIILNSQFKSVDILLLSLGINDLNYSDNNIGYIQQRLQANIIRLKSNNSNAVIIGILPFESYLKTKNRQYKLQEIRAALTEVYQSFGIPVLSWQQAGFLLAILH</sequence>
<dbReference type="STRING" id="585506.HMPREF0877_1609"/>
<organism evidence="2 3">
    <name type="scientific">Weissella paramesenteroides ATCC 33313</name>
    <dbReference type="NCBI Taxonomy" id="585506"/>
    <lineage>
        <taxon>Bacteria</taxon>
        <taxon>Bacillati</taxon>
        <taxon>Bacillota</taxon>
        <taxon>Bacilli</taxon>
        <taxon>Lactobacillales</taxon>
        <taxon>Lactobacillaceae</taxon>
        <taxon>Weissella</taxon>
    </lineage>
</organism>
<comment type="caution">
    <text evidence="2">The sequence shown here is derived from an EMBL/GenBank/DDBJ whole genome shotgun (WGS) entry which is preliminary data.</text>
</comment>
<dbReference type="RefSeq" id="WP_002827424.1">
    <property type="nucleotide sequence ID" value="NZ_GG697128.1"/>
</dbReference>
<gene>
    <name evidence="2" type="ORF">HMPREF0877_1609</name>
</gene>
<name>C5RCB3_WEIPA</name>
<dbReference type="Proteomes" id="UP000004528">
    <property type="component" value="Unassembled WGS sequence"/>
</dbReference>
<dbReference type="HOGENOM" id="CLU_1204386_0_0_9"/>
<evidence type="ECO:0000259" key="1">
    <source>
        <dbReference type="Pfam" id="PF13472"/>
    </source>
</evidence>
<evidence type="ECO:0000313" key="2">
    <source>
        <dbReference type="EMBL" id="EER74069.1"/>
    </source>
</evidence>
<dbReference type="InterPro" id="IPR013830">
    <property type="entry name" value="SGNH_hydro"/>
</dbReference>
<evidence type="ECO:0000313" key="3">
    <source>
        <dbReference type="Proteomes" id="UP000004528"/>
    </source>
</evidence>
<dbReference type="OrthoDB" id="2149715at2"/>
<dbReference type="InterPro" id="IPR036514">
    <property type="entry name" value="SGNH_hydro_sf"/>
</dbReference>
<proteinExistence type="predicted"/>
<keyword evidence="3" id="KW-1185">Reference proteome</keyword>
<protein>
    <recommendedName>
        <fullName evidence="1">SGNH hydrolase-type esterase domain-containing protein</fullName>
    </recommendedName>
</protein>
<reference evidence="2 3" key="1">
    <citation type="submission" date="2009-04" db="EMBL/GenBank/DDBJ databases">
        <authorList>
            <person name="Qin X."/>
            <person name="Bachman B."/>
            <person name="Battles P."/>
            <person name="Bell A."/>
            <person name="Bess C."/>
            <person name="Bickham C."/>
            <person name="Chaboub L."/>
            <person name="Chen D."/>
            <person name="Coyle M."/>
            <person name="Deiros D.R."/>
            <person name="Dinh H."/>
            <person name="Forbes L."/>
            <person name="Fowler G."/>
            <person name="Francisco L."/>
            <person name="Fu Q."/>
            <person name="Gubbala S."/>
            <person name="Hale W."/>
            <person name="Han Y."/>
            <person name="Hemphill L."/>
            <person name="Highlander S.K."/>
            <person name="Hirani K."/>
            <person name="Hogues M."/>
            <person name="Jackson L."/>
            <person name="Jakkamsetti A."/>
            <person name="Javaid M."/>
            <person name="Jiang H."/>
            <person name="Korchina V."/>
            <person name="Kovar C."/>
            <person name="Lara F."/>
            <person name="Lee S."/>
            <person name="Mata R."/>
            <person name="Mathew T."/>
            <person name="Moen C."/>
            <person name="Morales K."/>
            <person name="Munidasa M."/>
            <person name="Nazareth L."/>
            <person name="Ngo R."/>
            <person name="Nguyen L."/>
            <person name="Okwuonu G."/>
            <person name="Ongeri F."/>
            <person name="Patil S."/>
            <person name="Petrosino J."/>
            <person name="Pham C."/>
            <person name="Pham P."/>
            <person name="Pu L.-L."/>
            <person name="Puazo M."/>
            <person name="Raj R."/>
            <person name="Reid J."/>
            <person name="Rouhana J."/>
            <person name="Saada N."/>
            <person name="Shang Y."/>
            <person name="Simmons D."/>
            <person name="Thornton R."/>
            <person name="Warren J."/>
            <person name="Weissenberger G."/>
            <person name="Zhang J."/>
            <person name="Zhang L."/>
            <person name="Zhou C."/>
            <person name="Zhu D."/>
            <person name="Muzny D."/>
            <person name="Worley K."/>
            <person name="Gibbs R."/>
        </authorList>
    </citation>
    <scope>NUCLEOTIDE SEQUENCE [LARGE SCALE GENOMIC DNA]</scope>
    <source>
        <strain evidence="2 3">ATCC 33313</strain>
    </source>
</reference>
<dbReference type="EMBL" id="ACKU01000032">
    <property type="protein sequence ID" value="EER74069.1"/>
    <property type="molecule type" value="Genomic_DNA"/>
</dbReference>
<dbReference type="Gene3D" id="3.40.50.1110">
    <property type="entry name" value="SGNH hydrolase"/>
    <property type="match status" value="1"/>
</dbReference>
<feature type="domain" description="SGNH hydrolase-type esterase" evidence="1">
    <location>
        <begin position="68"/>
        <end position="219"/>
    </location>
</feature>
<dbReference type="SUPFAM" id="SSF52266">
    <property type="entry name" value="SGNH hydrolase"/>
    <property type="match status" value="1"/>
</dbReference>
<dbReference type="AlphaFoldDB" id="C5RCB3"/>
<accession>C5RCB3</accession>